<evidence type="ECO:0000259" key="5">
    <source>
        <dbReference type="PROSITE" id="PS51206"/>
    </source>
</evidence>
<dbReference type="NCBIfam" id="TIGR01613">
    <property type="entry name" value="primase_Cterm"/>
    <property type="match status" value="1"/>
</dbReference>
<protein>
    <submittedName>
        <fullName evidence="6">DNA primase</fullName>
    </submittedName>
</protein>
<dbReference type="Gene3D" id="3.40.50.300">
    <property type="entry name" value="P-loop containing nucleotide triphosphate hydrolases"/>
    <property type="match status" value="1"/>
</dbReference>
<evidence type="ECO:0000256" key="2">
    <source>
        <dbReference type="ARBA" id="ARBA00022801"/>
    </source>
</evidence>
<dbReference type="PANTHER" id="PTHR35372:SF2">
    <property type="entry name" value="SF3 HELICASE DOMAIN-CONTAINING PROTEIN"/>
    <property type="match status" value="1"/>
</dbReference>
<dbReference type="InterPro" id="IPR004968">
    <property type="entry name" value="DNA_primase/NTPase_C"/>
</dbReference>
<evidence type="ECO:0000256" key="1">
    <source>
        <dbReference type="ARBA" id="ARBA00022741"/>
    </source>
</evidence>
<comment type="caution">
    <text evidence="6">The sequence shown here is derived from an EMBL/GenBank/DDBJ whole genome shotgun (WGS) entry which is preliminary data.</text>
</comment>
<name>A0A6I2MFY2_9BACI</name>
<organism evidence="6 7">
    <name type="scientific">Metabacillus idriensis</name>
    <dbReference type="NCBI Taxonomy" id="324768"/>
    <lineage>
        <taxon>Bacteria</taxon>
        <taxon>Bacillati</taxon>
        <taxon>Bacillota</taxon>
        <taxon>Bacilli</taxon>
        <taxon>Bacillales</taxon>
        <taxon>Bacillaceae</taxon>
        <taxon>Metabacillus</taxon>
    </lineage>
</organism>
<keyword evidence="7" id="KW-1185">Reference proteome</keyword>
<keyword evidence="4" id="KW-0067">ATP-binding</keyword>
<dbReference type="Proteomes" id="UP000441585">
    <property type="component" value="Unassembled WGS sequence"/>
</dbReference>
<keyword evidence="2" id="KW-0378">Hydrolase</keyword>
<evidence type="ECO:0000256" key="4">
    <source>
        <dbReference type="ARBA" id="ARBA00022840"/>
    </source>
</evidence>
<dbReference type="PROSITE" id="PS51206">
    <property type="entry name" value="SF3_HELICASE_1"/>
    <property type="match status" value="1"/>
</dbReference>
<dbReference type="InterPro" id="IPR014818">
    <property type="entry name" value="Phage/plasmid_primase_P4_C"/>
</dbReference>
<dbReference type="Pfam" id="PF22763">
    <property type="entry name" value="NrS1-1_pol-like_HBD"/>
    <property type="match status" value="1"/>
</dbReference>
<dbReference type="InterPro" id="IPR006500">
    <property type="entry name" value="Helicase_put_C_phage/plasmid"/>
</dbReference>
<dbReference type="SUPFAM" id="SSF52540">
    <property type="entry name" value="P-loop containing nucleoside triphosphate hydrolases"/>
    <property type="match status" value="1"/>
</dbReference>
<accession>A0A6I2MFY2</accession>
<keyword evidence="3" id="KW-0347">Helicase</keyword>
<dbReference type="AlphaFoldDB" id="A0A6I2MFY2"/>
<dbReference type="GO" id="GO:0005524">
    <property type="term" value="F:ATP binding"/>
    <property type="evidence" value="ECO:0007669"/>
    <property type="project" value="UniProtKB-KW"/>
</dbReference>
<dbReference type="InterPro" id="IPR051620">
    <property type="entry name" value="ORF904-like_C"/>
</dbReference>
<dbReference type="GO" id="GO:0016787">
    <property type="term" value="F:hydrolase activity"/>
    <property type="evidence" value="ECO:0007669"/>
    <property type="project" value="UniProtKB-KW"/>
</dbReference>
<dbReference type="Pfam" id="PF19263">
    <property type="entry name" value="DUF5906"/>
    <property type="match status" value="1"/>
</dbReference>
<evidence type="ECO:0000313" key="6">
    <source>
        <dbReference type="EMBL" id="MRX56719.1"/>
    </source>
</evidence>
<dbReference type="InterPro" id="IPR045455">
    <property type="entry name" value="NrS-1_pol-like_helicase"/>
</dbReference>
<dbReference type="InterPro" id="IPR054468">
    <property type="entry name" value="NrSPol-like_HBD"/>
</dbReference>
<dbReference type="Pfam" id="PF08706">
    <property type="entry name" value="D5_N"/>
    <property type="match status" value="1"/>
</dbReference>
<dbReference type="GO" id="GO:0004386">
    <property type="term" value="F:helicase activity"/>
    <property type="evidence" value="ECO:0007669"/>
    <property type="project" value="UniProtKB-KW"/>
</dbReference>
<evidence type="ECO:0000313" key="7">
    <source>
        <dbReference type="Proteomes" id="UP000441585"/>
    </source>
</evidence>
<proteinExistence type="predicted"/>
<keyword evidence="1" id="KW-0547">Nucleotide-binding</keyword>
<reference evidence="6 7" key="1">
    <citation type="submission" date="2019-11" db="EMBL/GenBank/DDBJ databases">
        <title>Bacillus idriensis genome.</title>
        <authorList>
            <person name="Konopka E.N."/>
            <person name="Newman J.D."/>
        </authorList>
    </citation>
    <scope>NUCLEOTIDE SEQUENCE [LARGE SCALE GENOMIC DNA]</scope>
    <source>
        <strain evidence="6 7">DSM 19097</strain>
    </source>
</reference>
<dbReference type="PANTHER" id="PTHR35372">
    <property type="entry name" value="ATP BINDING PROTEIN-RELATED"/>
    <property type="match status" value="1"/>
</dbReference>
<dbReference type="EMBL" id="WKKF01000016">
    <property type="protein sequence ID" value="MRX56719.1"/>
    <property type="molecule type" value="Genomic_DNA"/>
</dbReference>
<evidence type="ECO:0000256" key="3">
    <source>
        <dbReference type="ARBA" id="ARBA00022806"/>
    </source>
</evidence>
<dbReference type="SMART" id="SM00885">
    <property type="entry name" value="D5_N"/>
    <property type="match status" value="1"/>
</dbReference>
<dbReference type="InterPro" id="IPR014015">
    <property type="entry name" value="Helicase_SF3_DNA-vir"/>
</dbReference>
<dbReference type="Pfam" id="PF03288">
    <property type="entry name" value="Pox_D5"/>
    <property type="match status" value="1"/>
</dbReference>
<feature type="domain" description="SF3 helicase" evidence="5">
    <location>
        <begin position="492"/>
        <end position="651"/>
    </location>
</feature>
<sequence>MKKGGGTSLNYKFENIPAELKNTPQWIVWRAEDREGKPTKVPYQVNGEMAQSNNKRTWSTFHTAVKSYSEKDFHGIGFMFSKDDPFVGIDIDHCVADEKLNDFSNEILNLVDSYAEFSPSGKGIHIITKGSLPLRGIGTGKKNPSLGLEVYRHGRYFTFTGNKVNDIEVNERSDQLKELFKKYLKEKEVSKKKAQSSFKRNLNLTNNELWEKMFNSKKGQVIKSLFLGELVNGDHSSTDIALCNHLAFWTDKDASKMDSMFRETNLYREKWERQHSSDGRTYGQMTIDNAIQSTHNKISDSFDNQKYEIQINQGEEQVKKKRPNFKRTDLGNAERLVYQYGKDIRYNNSFNSWYLWDGKRWEADLTNQIKQFAKKTVRSIYEEASQEEEDDVRQKISKHATASESRPRIESMISLAQSEVPILPDDLDKDKWLFNCANGVVDLRTGKLLQHDRKFYMNKISPVSYDPDAKCPLWMRFLEDIMQDDAGNVKHDLIDFLQKAIGYALTGDTSEQVLFVLYGKGKNGKSTFLDTIRYLVGDYGTQANTDSFTVKKNDSVRSDLAALKGSRLVAAAESEEGAKLAESLIKQLTGGDAIQARFLYGNPFVFTPQFKIFFMTNYRPVIGGSDEGIWRRIRLIPFTVTVPDEKVDKYLPDKLLKQEMPGILNWALEGCLKWKKEGLGYPKEIKDATEGYRNEMDTVGTFLNEYCTVGERAKCYVKDLYRRYEDWCDETGEHLLTKVKLNRKVEERGFKKKKDGSGHYFQGIGIKSDFSYSNYFSSTSRKKI</sequence>
<dbReference type="InterPro" id="IPR027417">
    <property type="entry name" value="P-loop_NTPase"/>
</dbReference>
<gene>
    <name evidence="6" type="ORF">GJU41_22510</name>
</gene>